<accession>A0A7S2VSK6</accession>
<keyword evidence="1" id="KW-0732">Signal</keyword>
<sequence>MARGCACFLSAGLFACLAAGGAPLGDVAACAAEGGVEDVSLLQRSGPAQGMQALQHQQDNQTCLARAVATATPGEVGQFQLRVLNYDNAWHITCKASQESLVLDPFTPGAPATFFGPLQTWALQRDEGPSGPIGSIETNAIVTSMNSPDHFNLQTIKALFNQTVPVFSSYAQSPEGSLSSLLLDELGYKDYHERVALSTLYPNCNPTADGALDVETIGDFQVCYAGPFDTLVQFKTVLIISSCGVILFAPHGVEGPFDQNTARAISKLRVGKRLLAIIGTSTLHQFGAVTKSFKTVQDVLRQVNPDAFYDTHRMEHLVLSGVAWDLLGSRVFRVDRVAPEDVCKAFPDQYMGSPSRWGNPLQVPLYGQP</sequence>
<feature type="chain" id="PRO_5030550117" description="Metallo-beta-lactamase domain-containing protein" evidence="1">
    <location>
        <begin position="22"/>
        <end position="369"/>
    </location>
</feature>
<dbReference type="AlphaFoldDB" id="A0A7S2VSK6"/>
<proteinExistence type="predicted"/>
<name>A0A7S2VSK6_9DINO</name>
<gene>
    <name evidence="2" type="ORF">BRAN1462_LOCUS64764</name>
</gene>
<reference evidence="2" key="1">
    <citation type="submission" date="2021-01" db="EMBL/GenBank/DDBJ databases">
        <authorList>
            <person name="Corre E."/>
            <person name="Pelletier E."/>
            <person name="Niang G."/>
            <person name="Scheremetjew M."/>
            <person name="Finn R."/>
            <person name="Kale V."/>
            <person name="Holt S."/>
            <person name="Cochrane G."/>
            <person name="Meng A."/>
            <person name="Brown T."/>
            <person name="Cohen L."/>
        </authorList>
    </citation>
    <scope>NUCLEOTIDE SEQUENCE</scope>
    <source>
        <strain evidence="2">RCC3387</strain>
    </source>
</reference>
<evidence type="ECO:0008006" key="3">
    <source>
        <dbReference type="Google" id="ProtNLM"/>
    </source>
</evidence>
<protein>
    <recommendedName>
        <fullName evidence="3">Metallo-beta-lactamase domain-containing protein</fullName>
    </recommendedName>
</protein>
<dbReference type="PROSITE" id="PS51257">
    <property type="entry name" value="PROKAR_LIPOPROTEIN"/>
    <property type="match status" value="1"/>
</dbReference>
<feature type="signal peptide" evidence="1">
    <location>
        <begin position="1"/>
        <end position="21"/>
    </location>
</feature>
<dbReference type="EMBL" id="HBGW01102470">
    <property type="protein sequence ID" value="CAD9646942.1"/>
    <property type="molecule type" value="Transcribed_RNA"/>
</dbReference>
<organism evidence="2">
    <name type="scientific">Zooxanthella nutricula</name>
    <dbReference type="NCBI Taxonomy" id="1333877"/>
    <lineage>
        <taxon>Eukaryota</taxon>
        <taxon>Sar</taxon>
        <taxon>Alveolata</taxon>
        <taxon>Dinophyceae</taxon>
        <taxon>Peridiniales</taxon>
        <taxon>Peridiniales incertae sedis</taxon>
        <taxon>Zooxanthella</taxon>
    </lineage>
</organism>
<evidence type="ECO:0000256" key="1">
    <source>
        <dbReference type="SAM" id="SignalP"/>
    </source>
</evidence>
<evidence type="ECO:0000313" key="2">
    <source>
        <dbReference type="EMBL" id="CAD9646942.1"/>
    </source>
</evidence>